<accession>A0A4R1BTP1</accession>
<keyword evidence="5" id="KW-1133">Transmembrane helix</keyword>
<evidence type="ECO:0000313" key="7">
    <source>
        <dbReference type="EMBL" id="TCJ20655.1"/>
    </source>
</evidence>
<keyword evidence="5" id="KW-0472">Membrane</keyword>
<dbReference type="OrthoDB" id="9815778at2"/>
<keyword evidence="5" id="KW-0812">Transmembrane</keyword>
<evidence type="ECO:0000259" key="6">
    <source>
        <dbReference type="PROSITE" id="PS51935"/>
    </source>
</evidence>
<dbReference type="PANTHER" id="PTHR47359:SF3">
    <property type="entry name" value="NLP_P60 DOMAIN-CONTAINING PROTEIN-RELATED"/>
    <property type="match status" value="1"/>
</dbReference>
<evidence type="ECO:0000256" key="4">
    <source>
        <dbReference type="ARBA" id="ARBA00022807"/>
    </source>
</evidence>
<gene>
    <name evidence="7" type="ORF">E0L93_00025</name>
</gene>
<protein>
    <recommendedName>
        <fullName evidence="6">NlpC/P60 domain-containing protein</fullName>
    </recommendedName>
</protein>
<feature type="transmembrane region" description="Helical" evidence="5">
    <location>
        <begin position="59"/>
        <end position="78"/>
    </location>
</feature>
<keyword evidence="2" id="KW-0645">Protease</keyword>
<keyword evidence="4" id="KW-0788">Thiol protease</keyword>
<dbReference type="InterPro" id="IPR051794">
    <property type="entry name" value="PG_Endopeptidase_C40"/>
</dbReference>
<organism evidence="7 8">
    <name type="scientific">Rubrobacter taiwanensis</name>
    <dbReference type="NCBI Taxonomy" id="185139"/>
    <lineage>
        <taxon>Bacteria</taxon>
        <taxon>Bacillati</taxon>
        <taxon>Actinomycetota</taxon>
        <taxon>Rubrobacteria</taxon>
        <taxon>Rubrobacterales</taxon>
        <taxon>Rubrobacteraceae</taxon>
        <taxon>Rubrobacter</taxon>
    </lineage>
</organism>
<keyword evidence="8" id="KW-1185">Reference proteome</keyword>
<dbReference type="Pfam" id="PF00877">
    <property type="entry name" value="NLPC_P60"/>
    <property type="match status" value="1"/>
</dbReference>
<dbReference type="InterPro" id="IPR038765">
    <property type="entry name" value="Papain-like_cys_pep_sf"/>
</dbReference>
<name>A0A4R1BTP1_9ACTN</name>
<dbReference type="SUPFAM" id="SSF54001">
    <property type="entry name" value="Cysteine proteinases"/>
    <property type="match status" value="1"/>
</dbReference>
<comment type="similarity">
    <text evidence="1">Belongs to the peptidase C40 family.</text>
</comment>
<sequence length="200" mass="21023">MRDSGGWGDGLGLLTRVIIASTLLRWYEEGGSSPSDPFAGSGWLDERMLVLAATRMRPVLFAAAALLVAALLAAAFSARAAEARYVSGEAVVAEAQTWLGVPYVYGGASRAGVDCSGLTMKVYEAFGVRLPHNAAAQFGYGVPSGGKAGDLVFQDFGYGGITHVGIAVGDGRQINAPYPGTVVRYDPVYPEYTVGYRSIF</sequence>
<dbReference type="Proteomes" id="UP000295244">
    <property type="component" value="Unassembled WGS sequence"/>
</dbReference>
<dbReference type="Gene3D" id="3.90.1720.10">
    <property type="entry name" value="endopeptidase domain like (from Nostoc punctiforme)"/>
    <property type="match status" value="1"/>
</dbReference>
<dbReference type="GO" id="GO:0008234">
    <property type="term" value="F:cysteine-type peptidase activity"/>
    <property type="evidence" value="ECO:0007669"/>
    <property type="project" value="UniProtKB-KW"/>
</dbReference>
<evidence type="ECO:0000256" key="1">
    <source>
        <dbReference type="ARBA" id="ARBA00007074"/>
    </source>
</evidence>
<proteinExistence type="inferred from homology"/>
<evidence type="ECO:0000313" key="8">
    <source>
        <dbReference type="Proteomes" id="UP000295244"/>
    </source>
</evidence>
<keyword evidence="3" id="KW-0378">Hydrolase</keyword>
<dbReference type="GO" id="GO:0006508">
    <property type="term" value="P:proteolysis"/>
    <property type="evidence" value="ECO:0007669"/>
    <property type="project" value="UniProtKB-KW"/>
</dbReference>
<dbReference type="AlphaFoldDB" id="A0A4R1BTP1"/>
<reference evidence="7 8" key="1">
    <citation type="submission" date="2019-03" db="EMBL/GenBank/DDBJ databases">
        <title>Whole genome sequence of a novel Rubrobacter taiwanensis strain, isolated from Yellowstone National Park.</title>
        <authorList>
            <person name="Freed S."/>
            <person name="Ramaley R.F."/>
            <person name="Kyndt J.A."/>
        </authorList>
    </citation>
    <scope>NUCLEOTIDE SEQUENCE [LARGE SCALE GENOMIC DNA]</scope>
    <source>
        <strain evidence="7 8">Yellowstone</strain>
    </source>
</reference>
<evidence type="ECO:0000256" key="3">
    <source>
        <dbReference type="ARBA" id="ARBA00022801"/>
    </source>
</evidence>
<dbReference type="EMBL" id="SKBU01000001">
    <property type="protein sequence ID" value="TCJ20655.1"/>
    <property type="molecule type" value="Genomic_DNA"/>
</dbReference>
<dbReference type="InterPro" id="IPR000064">
    <property type="entry name" value="NLP_P60_dom"/>
</dbReference>
<dbReference type="PANTHER" id="PTHR47359">
    <property type="entry name" value="PEPTIDOGLYCAN DL-ENDOPEPTIDASE CWLO"/>
    <property type="match status" value="1"/>
</dbReference>
<comment type="caution">
    <text evidence="7">The sequence shown here is derived from an EMBL/GenBank/DDBJ whole genome shotgun (WGS) entry which is preliminary data.</text>
</comment>
<dbReference type="PROSITE" id="PS51935">
    <property type="entry name" value="NLPC_P60"/>
    <property type="match status" value="1"/>
</dbReference>
<evidence type="ECO:0000256" key="2">
    <source>
        <dbReference type="ARBA" id="ARBA00022670"/>
    </source>
</evidence>
<feature type="domain" description="NlpC/P60" evidence="6">
    <location>
        <begin position="85"/>
        <end position="200"/>
    </location>
</feature>
<evidence type="ECO:0000256" key="5">
    <source>
        <dbReference type="SAM" id="Phobius"/>
    </source>
</evidence>